<name>A0A3S4SB94_CAMJU</name>
<protein>
    <submittedName>
        <fullName evidence="1">Lipoprotein</fullName>
    </submittedName>
</protein>
<organism evidence="1 2">
    <name type="scientific">Campylobacter jejuni subsp. doylei</name>
    <dbReference type="NCBI Taxonomy" id="32021"/>
    <lineage>
        <taxon>Bacteria</taxon>
        <taxon>Pseudomonadati</taxon>
        <taxon>Campylobacterota</taxon>
        <taxon>Epsilonproteobacteria</taxon>
        <taxon>Campylobacterales</taxon>
        <taxon>Campylobacteraceae</taxon>
        <taxon>Campylobacter</taxon>
    </lineage>
</organism>
<proteinExistence type="predicted"/>
<dbReference type="Proteomes" id="UP000275504">
    <property type="component" value="Chromosome"/>
</dbReference>
<dbReference type="EMBL" id="LR134359">
    <property type="protein sequence ID" value="VEG60629.1"/>
    <property type="molecule type" value="Genomic_DNA"/>
</dbReference>
<dbReference type="AlphaFoldDB" id="A0A3S4SB94"/>
<keyword evidence="1" id="KW-0449">Lipoprotein</keyword>
<reference evidence="1 2" key="1">
    <citation type="submission" date="2018-12" db="EMBL/GenBank/DDBJ databases">
        <authorList>
            <consortium name="Pathogen Informatics"/>
        </authorList>
    </citation>
    <scope>NUCLEOTIDE SEQUENCE [LARGE SCALE GENOMIC DNA]</scope>
    <source>
        <strain evidence="1 2">NCTC11951</strain>
    </source>
</reference>
<gene>
    <name evidence="1" type="ORF">NCTC11951_00367</name>
</gene>
<accession>A0A3S4SB94</accession>
<sequence>MPDCEILINLVDMKKHSYAQKITTSARFFYDFDPLESDGEWMVKNYYTMQVNLQISSKNHNSQKTSLFARTTYLGNKEHCQLSLENKIINQIVSFFYF</sequence>
<evidence type="ECO:0000313" key="1">
    <source>
        <dbReference type="EMBL" id="VEG60629.1"/>
    </source>
</evidence>
<evidence type="ECO:0000313" key="2">
    <source>
        <dbReference type="Proteomes" id="UP000275504"/>
    </source>
</evidence>